<keyword evidence="5" id="KW-0349">Heme</keyword>
<sequence>MASARPAARLAGDLLRLASRRPTPLVPTPPTTTVSNSCRSFTIHTRFLHDRAFFASTTPNSPKPPKHDAPRGPKDRQTRTPPRQARAAPTSLAVGTGVAVLASYLYNRDREHDNKSKTKAKLNINQTGRDEDPDKEPPPPPSPEEESSQQPKETTDDLREPLSLPRFRLSEIRSQHSSASNTPWVTYADKVYDITSWVGAHPGGDVILRAAGGPIEPYWDIFTIHKTSPYVRDILEQYCIGYIHMDDLDPVTKRPKMDKIEDPFENDPERDERLVTHTAKPRNAETPSDLVGADFKTDENVFYVRHHMWVPVVDDAPEEKHVLSVELPDGETRGYTLKELKERFRRHKVTATLQCSGNRRNDMTRHAGKTNGLQWGVGAISNAEWEGVLLRDVLKDAGLKVADPSTATAVPVQPSSSPSSNSDGGDDIPSQKDLHVQFSALEAYGASIPLSKALDPTGDVLLAFGMNGRALPRDHGFPLRAIVPGHVAARSVKWLNKIVVSDEESPSQWQRRDYKSFGPNEGANPDWERAKSIQEMPVTSAITGVWVGSDCLKGKYQSHDNKQKETTVDLAGVDGLKVGCSKTATATTTTATPSGPSPVETKPKIPITMQGYAYSGGGRAIARVDVSLDNGRTWDQAELIDDCNNNPATTPCYGNKTWTWKRWKYSSHLLPPASSSSVVPNPNTTTTNASEEGSSIKDDKNQNCTTLIVKAIDEAYNTQPESHAGIYNVRGNLATAWHRVRICPECVVACPDGEGGGGGGGGKGVKWVTGKVVGCGFEKDVEEARERKEEQGKGNGKGER</sequence>
<dbReference type="GO" id="GO:0008482">
    <property type="term" value="F:sulfite oxidase activity"/>
    <property type="evidence" value="ECO:0000318"/>
    <property type="project" value="GO_Central"/>
</dbReference>
<name>V5IKC3_NEUCR</name>
<dbReference type="RefSeq" id="XP_011395268.1">
    <property type="nucleotide sequence ID" value="XM_011396966.1"/>
</dbReference>
<dbReference type="GeneID" id="3875368"/>
<proteinExistence type="predicted"/>
<dbReference type="FunFam" id="3.10.120.10:FF:000007">
    <property type="entry name" value="Sulfite oxidase, mitochondrial"/>
    <property type="match status" value="1"/>
</dbReference>
<dbReference type="Pfam" id="PF03404">
    <property type="entry name" value="Mo-co_dimer"/>
    <property type="match status" value="2"/>
</dbReference>
<keyword evidence="13" id="KW-1185">Reference proteome</keyword>
<dbReference type="CDD" id="cd02111">
    <property type="entry name" value="eukary_SO_Moco"/>
    <property type="match status" value="1"/>
</dbReference>
<dbReference type="FunFam" id="3.90.420.10:FF:000003">
    <property type="entry name" value="Nitrate reductase"/>
    <property type="match status" value="1"/>
</dbReference>
<evidence type="ECO:0000256" key="7">
    <source>
        <dbReference type="ARBA" id="ARBA00023002"/>
    </source>
</evidence>
<dbReference type="EC" id="1.7.1.3" evidence="2"/>
<keyword evidence="4" id="KW-0500">Molybdenum</keyword>
<dbReference type="GO" id="GO:0005739">
    <property type="term" value="C:mitochondrion"/>
    <property type="evidence" value="ECO:0000318"/>
    <property type="project" value="GO_Central"/>
</dbReference>
<keyword evidence="6" id="KW-0479">Metal-binding</keyword>
<dbReference type="InterPro" id="IPR008335">
    <property type="entry name" value="Mopterin_OxRdtase_euk"/>
</dbReference>
<dbReference type="PANTHER" id="PTHR19372:SF7">
    <property type="entry name" value="SULFITE OXIDASE, MITOCHONDRIAL"/>
    <property type="match status" value="1"/>
</dbReference>
<evidence type="ECO:0000259" key="11">
    <source>
        <dbReference type="PROSITE" id="PS50255"/>
    </source>
</evidence>
<dbReference type="InterPro" id="IPR005066">
    <property type="entry name" value="MoCF_OxRdtse_dimer"/>
</dbReference>
<dbReference type="Gene3D" id="3.10.120.10">
    <property type="entry name" value="Cytochrome b5-like heme/steroid binding domain"/>
    <property type="match status" value="1"/>
</dbReference>
<evidence type="ECO:0000256" key="9">
    <source>
        <dbReference type="ARBA" id="ARBA00049155"/>
    </source>
</evidence>
<evidence type="ECO:0000256" key="6">
    <source>
        <dbReference type="ARBA" id="ARBA00022723"/>
    </source>
</evidence>
<dbReference type="InterPro" id="IPR014756">
    <property type="entry name" value="Ig_E-set"/>
</dbReference>
<dbReference type="GO" id="GO:0006790">
    <property type="term" value="P:sulfur compound metabolic process"/>
    <property type="evidence" value="ECO:0000318"/>
    <property type="project" value="GO_Central"/>
</dbReference>
<evidence type="ECO:0000256" key="2">
    <source>
        <dbReference type="ARBA" id="ARBA00012673"/>
    </source>
</evidence>
<protein>
    <recommendedName>
        <fullName evidence="3">Nitrate reductase [NADPH]</fullName>
        <ecNumber evidence="2">1.7.1.3</ecNumber>
    </recommendedName>
</protein>
<organism evidence="12 13">
    <name type="scientific">Neurospora crassa (strain ATCC 24698 / 74-OR23-1A / CBS 708.71 / DSM 1257 / FGSC 987)</name>
    <dbReference type="NCBI Taxonomy" id="367110"/>
    <lineage>
        <taxon>Eukaryota</taxon>
        <taxon>Fungi</taxon>
        <taxon>Dikarya</taxon>
        <taxon>Ascomycota</taxon>
        <taxon>Pezizomycotina</taxon>
        <taxon>Sordariomycetes</taxon>
        <taxon>Sordariomycetidae</taxon>
        <taxon>Sordariales</taxon>
        <taxon>Sordariaceae</taxon>
        <taxon>Neurospora</taxon>
    </lineage>
</organism>
<dbReference type="EMBL" id="CM002242">
    <property type="protein sequence ID" value="ESA41849.1"/>
    <property type="molecule type" value="Genomic_DNA"/>
</dbReference>
<accession>V5IKC3</accession>
<feature type="region of interest" description="Disordered" evidence="10">
    <location>
        <begin position="14"/>
        <end position="34"/>
    </location>
</feature>
<gene>
    <name evidence="12" type="ORF">NCU06931</name>
</gene>
<evidence type="ECO:0000256" key="10">
    <source>
        <dbReference type="SAM" id="MobiDB-lite"/>
    </source>
</evidence>
<keyword evidence="7" id="KW-0560">Oxidoreductase</keyword>
<evidence type="ECO:0000313" key="12">
    <source>
        <dbReference type="EMBL" id="ESA41848.1"/>
    </source>
</evidence>
<dbReference type="STRING" id="367110.V5IKC3"/>
<dbReference type="AlphaFoldDB" id="V5IKC3"/>
<comment type="cofactor">
    <cofactor evidence="1">
        <name>Mo-molybdopterin</name>
        <dbReference type="ChEBI" id="CHEBI:71302"/>
    </cofactor>
</comment>
<dbReference type="PROSITE" id="PS50255">
    <property type="entry name" value="CYTOCHROME_B5_2"/>
    <property type="match status" value="1"/>
</dbReference>
<reference evidence="12" key="2">
    <citation type="submission" date="2013-04" db="EMBL/GenBank/DDBJ databases">
        <title>The Genome Sequence of Neurospora crassa strain OR74A.</title>
        <authorList>
            <consortium name="The Broad Institute Genome Sequencing Platform"/>
            <person name="Galagan J."/>
            <person name="Henn M.R."/>
            <person name="Hood H."/>
            <person name="Radford A."/>
            <person name="Collins R.A."/>
            <person name="Walker B."/>
            <person name="Young S.K."/>
            <person name="Zeng Q."/>
            <person name="Gargeya S."/>
            <person name="Fitzgerald M."/>
            <person name="Haas B."/>
            <person name="Abouelleil A."/>
            <person name="Allen A.W."/>
            <person name="Alvarado L."/>
            <person name="Arachchi H.M."/>
            <person name="Berlin A."/>
            <person name="Chapman S.B."/>
            <person name="Chen Z."/>
            <person name="Gainer-Dewar J."/>
            <person name="Gnerre S."/>
            <person name="Goldberg J."/>
            <person name="Griggs A."/>
            <person name="Gujja S."/>
            <person name="Hansen M."/>
            <person name="Howarth C."/>
            <person name="Imamovic A."/>
            <person name="Ireland A."/>
            <person name="Larimer J.B."/>
            <person name="McCowan C."/>
            <person name="Murphy C."/>
            <person name="Pearson M.D."/>
            <person name="Poon T.W."/>
            <person name="Priest M."/>
            <person name="Roberts A."/>
            <person name="Saif S."/>
            <person name="Shea T.D."/>
            <person name="Sisk P."/>
            <person name="Shea T."/>
            <person name="Sykes S."/>
            <person name="Zucker J."/>
            <person name="Kodira C."/>
            <person name="Bowman B."/>
            <person name="Colot H."/>
            <person name="Ebbole D."/>
            <person name="Rasmussen C."/>
            <person name="Baker C."/>
            <person name="Kalkman E."/>
            <person name="Chen C.-H."/>
            <person name="Shi M."/>
            <person name="Mathur R."/>
            <person name="Lambreghts R."/>
            <person name="Collopy P."/>
            <person name="Mehra A."/>
            <person name="Schweredtfeger C."/>
            <person name="Hong C."/>
            <person name="Belden W."/>
            <person name="Glass N.L."/>
            <person name="Borkovich K."/>
            <person name="Dunlap J."/>
            <person name="Lander E."/>
            <person name="Wortman J."/>
            <person name="Nusbaum C."/>
            <person name="Sachs M."/>
            <person name="Birren B."/>
        </authorList>
    </citation>
    <scope>NUCLEOTIDE SEQUENCE</scope>
    <source>
        <strain evidence="12">OR74A</strain>
    </source>
</reference>
<dbReference type="Pfam" id="PF00174">
    <property type="entry name" value="Oxidored_molyb"/>
    <property type="match status" value="1"/>
</dbReference>
<dbReference type="InterPro" id="IPR001199">
    <property type="entry name" value="Cyt_B5-like_heme/steroid-bd"/>
</dbReference>
<evidence type="ECO:0000256" key="5">
    <source>
        <dbReference type="ARBA" id="ARBA00022617"/>
    </source>
</evidence>
<dbReference type="KEGG" id="ncr:NCU06931"/>
<keyword evidence="8" id="KW-0408">Iron</keyword>
<dbReference type="GO" id="GO:0050464">
    <property type="term" value="F:nitrate reductase (NADPH) activity"/>
    <property type="evidence" value="ECO:0007669"/>
    <property type="project" value="UniProtKB-EC"/>
</dbReference>
<dbReference type="PaxDb" id="5141-EFNCRP00000006704"/>
<dbReference type="PANTHER" id="PTHR19372">
    <property type="entry name" value="SULFITE REDUCTASE"/>
    <property type="match status" value="1"/>
</dbReference>
<evidence type="ECO:0000256" key="1">
    <source>
        <dbReference type="ARBA" id="ARBA00001924"/>
    </source>
</evidence>
<feature type="compositionally biased region" description="Low complexity" evidence="10">
    <location>
        <begin position="414"/>
        <end position="423"/>
    </location>
</feature>
<evidence type="ECO:0000313" key="13">
    <source>
        <dbReference type="Proteomes" id="UP000001805"/>
    </source>
</evidence>
<feature type="compositionally biased region" description="Low complexity" evidence="10">
    <location>
        <begin position="14"/>
        <end position="23"/>
    </location>
</feature>
<dbReference type="Pfam" id="PF00173">
    <property type="entry name" value="Cyt-b5"/>
    <property type="match status" value="1"/>
</dbReference>
<dbReference type="RefSeq" id="XP_011395267.1">
    <property type="nucleotide sequence ID" value="XM_011396965.1"/>
</dbReference>
<feature type="region of interest" description="Disordered" evidence="10">
    <location>
        <begin position="405"/>
        <end position="431"/>
    </location>
</feature>
<dbReference type="GO" id="GO:0030151">
    <property type="term" value="F:molybdenum ion binding"/>
    <property type="evidence" value="ECO:0007669"/>
    <property type="project" value="InterPro"/>
</dbReference>
<feature type="compositionally biased region" description="Basic and acidic residues" evidence="10">
    <location>
        <begin position="65"/>
        <end position="78"/>
    </location>
</feature>
<dbReference type="OrthoDB" id="10051395at2759"/>
<comment type="catalytic activity">
    <reaction evidence="9">
        <text>nitrite + NADP(+) + H2O = nitrate + NADPH + H(+)</text>
        <dbReference type="Rhea" id="RHEA:19061"/>
        <dbReference type="ChEBI" id="CHEBI:15377"/>
        <dbReference type="ChEBI" id="CHEBI:15378"/>
        <dbReference type="ChEBI" id="CHEBI:16301"/>
        <dbReference type="ChEBI" id="CHEBI:17632"/>
        <dbReference type="ChEBI" id="CHEBI:57783"/>
        <dbReference type="ChEBI" id="CHEBI:58349"/>
        <dbReference type="EC" id="1.7.1.3"/>
    </reaction>
</comment>
<dbReference type="SMR" id="V5IKC3"/>
<dbReference type="EMBL" id="CM002242">
    <property type="protein sequence ID" value="ESA41848.1"/>
    <property type="molecule type" value="Genomic_DNA"/>
</dbReference>
<feature type="region of interest" description="Disordered" evidence="10">
    <location>
        <begin position="671"/>
        <end position="699"/>
    </location>
</feature>
<dbReference type="InterPro" id="IPR036374">
    <property type="entry name" value="OxRdtase_Mopterin-bd_sf"/>
</dbReference>
<dbReference type="InterPro" id="IPR036400">
    <property type="entry name" value="Cyt_B5-like_heme/steroid_sf"/>
</dbReference>
<dbReference type="GO" id="GO:0043436">
    <property type="term" value="P:oxoacid metabolic process"/>
    <property type="evidence" value="ECO:0007669"/>
    <property type="project" value="UniProtKB-ARBA"/>
</dbReference>
<dbReference type="GO" id="GO:0020037">
    <property type="term" value="F:heme binding"/>
    <property type="evidence" value="ECO:0000318"/>
    <property type="project" value="GO_Central"/>
</dbReference>
<dbReference type="Gene3D" id="3.90.420.10">
    <property type="entry name" value="Oxidoreductase, molybdopterin-binding domain"/>
    <property type="match status" value="1"/>
</dbReference>
<dbReference type="GO" id="GO:0043546">
    <property type="term" value="F:molybdopterin cofactor binding"/>
    <property type="evidence" value="ECO:0000318"/>
    <property type="project" value="GO_Central"/>
</dbReference>
<dbReference type="InterPro" id="IPR000572">
    <property type="entry name" value="OxRdtase_Mopterin-bd_dom"/>
</dbReference>
<dbReference type="VEuPathDB" id="FungiDB:NCU06931"/>
<reference evidence="12 13" key="1">
    <citation type="journal article" date="2003" name="Nature">
        <title>The genome sequence of the filamentous fungus Neurospora crassa.</title>
        <authorList>
            <person name="Galagan J.E."/>
            <person name="Calvo S.E."/>
            <person name="Borkovich K.A."/>
            <person name="Selker E.U."/>
            <person name="Read N.D."/>
            <person name="Jaffe D."/>
            <person name="FitzHugh W."/>
            <person name="Ma L.J."/>
            <person name="Smirnov S."/>
            <person name="Purcell S."/>
            <person name="Rehman B."/>
            <person name="Elkins T."/>
            <person name="Engels R."/>
            <person name="Wang S."/>
            <person name="Nielsen C.B."/>
            <person name="Butler J."/>
            <person name="Endrizzi M."/>
            <person name="Qui D."/>
            <person name="Ianakiev P."/>
            <person name="Bell-Pedersen D."/>
            <person name="Nelson M.A."/>
            <person name="Werner-Washburne M."/>
            <person name="Selitrennikoff C.P."/>
            <person name="Kinsey J.A."/>
            <person name="Braun E.L."/>
            <person name="Zelter A."/>
            <person name="Schulte U."/>
            <person name="Kothe G.O."/>
            <person name="Jedd G."/>
            <person name="Mewes W."/>
            <person name="Staben C."/>
            <person name="Marcotte E."/>
            <person name="Greenberg D."/>
            <person name="Roy A."/>
            <person name="Foley K."/>
            <person name="Naylor J."/>
            <person name="Stange-Thomann N."/>
            <person name="Barrett R."/>
            <person name="Gnerre S."/>
            <person name="Kamal M."/>
            <person name="Kamvysselis M."/>
            <person name="Mauceli E."/>
            <person name="Bielke C."/>
            <person name="Rudd S."/>
            <person name="Frishman D."/>
            <person name="Krystofova S."/>
            <person name="Rasmussen C."/>
            <person name="Metzenberg R.L."/>
            <person name="Perkins D.D."/>
            <person name="Kroken S."/>
            <person name="Cogoni C."/>
            <person name="Macino G."/>
            <person name="Catcheside D."/>
            <person name="Li W."/>
            <person name="Pratt R.J."/>
            <person name="Osmani S.A."/>
            <person name="DeSouza C.P."/>
            <person name="Glass L."/>
            <person name="Orbach M.J."/>
            <person name="Berglund J.A."/>
            <person name="Voelker R."/>
            <person name="Yarden O."/>
            <person name="Plamann M."/>
            <person name="Seiler S."/>
            <person name="Dunlap J."/>
            <person name="Radford A."/>
            <person name="Aramayo R."/>
            <person name="Natvig D.O."/>
            <person name="Alex L.A."/>
            <person name="Mannhaupt G."/>
            <person name="Ebbole D.J."/>
            <person name="Freitag M."/>
            <person name="Paulsen I."/>
            <person name="Sachs M.S."/>
            <person name="Lander E.S."/>
            <person name="Nusbaum C."/>
            <person name="Birren B."/>
        </authorList>
    </citation>
    <scope>NUCLEOTIDE SEQUENCE [LARGE SCALE GENOMIC DNA]</scope>
    <source>
        <strain evidence="13">ATCC 24698 / 74-OR23-1A / CBS 708.71 / DSM 1257 / FGSC 987</strain>
        <strain evidence="12">OR74A</strain>
    </source>
</reference>
<feature type="region of interest" description="Disordered" evidence="10">
    <location>
        <begin position="110"/>
        <end position="161"/>
    </location>
</feature>
<feature type="compositionally biased region" description="Basic and acidic residues" evidence="10">
    <location>
        <begin position="128"/>
        <end position="137"/>
    </location>
</feature>
<dbReference type="SUPFAM" id="SSF81296">
    <property type="entry name" value="E set domains"/>
    <property type="match status" value="2"/>
</dbReference>
<dbReference type="InParanoid" id="V5IKC3"/>
<dbReference type="SUPFAM" id="SSF55856">
    <property type="entry name" value="Cytochrome b5-like heme/steroid binding domain"/>
    <property type="match status" value="1"/>
</dbReference>
<dbReference type="SMART" id="SM01117">
    <property type="entry name" value="Cyt-b5"/>
    <property type="match status" value="1"/>
</dbReference>
<feature type="compositionally biased region" description="Low complexity" evidence="10">
    <location>
        <begin position="671"/>
        <end position="690"/>
    </location>
</feature>
<dbReference type="PRINTS" id="PR00407">
    <property type="entry name" value="EUMOPTERIN"/>
</dbReference>
<dbReference type="Gene3D" id="2.60.40.650">
    <property type="match status" value="1"/>
</dbReference>
<evidence type="ECO:0000256" key="3">
    <source>
        <dbReference type="ARBA" id="ARBA00015499"/>
    </source>
</evidence>
<feature type="domain" description="Cytochrome b5 heme-binding" evidence="11">
    <location>
        <begin position="164"/>
        <end position="244"/>
    </location>
</feature>
<feature type="region of interest" description="Disordered" evidence="10">
    <location>
        <begin position="55"/>
        <end position="92"/>
    </location>
</feature>
<dbReference type="Proteomes" id="UP000001805">
    <property type="component" value="Chromosome 7, Linkage Group VII"/>
</dbReference>
<evidence type="ECO:0000256" key="4">
    <source>
        <dbReference type="ARBA" id="ARBA00022505"/>
    </source>
</evidence>
<dbReference type="SUPFAM" id="SSF56524">
    <property type="entry name" value="Oxidoreductase molybdopterin-binding domain"/>
    <property type="match status" value="1"/>
</dbReference>
<evidence type="ECO:0000256" key="8">
    <source>
        <dbReference type="ARBA" id="ARBA00023004"/>
    </source>
</evidence>